<evidence type="ECO:0000256" key="1">
    <source>
        <dbReference type="SAM" id="Coils"/>
    </source>
</evidence>
<sequence>MTRLSEALAPLAARMPRAVRDVEILRVAAQLDGDDFAAATEQARRAVLAWAKKRAGGPLPPEAWEMRDFDLPRGGRNSSAVRIETDDTDLWALRAEDPDKDVAGRVWSTEVVIGGKLGERPHVSLRLITSTNEADFQIEPHVPGLVLQLVDGPGLVRGGRVLGSIPRAIESENAAEDLCDHLEDPERRLPLFVVTMPEGVSDRTLIADEVIAKATAGIARVVRVPADLTWILTRRFGRFRSVFGGAVRVYMPGFSPADDPYRHRLFLAEHLASEEGSAACAVWLRKTAADISVTNTRLGRSVLDFTMVRTASRRLRTDRVREAEAPEAELLETARELVDSLEKQVEEKDKEIDGYIEVAEAAEARAQEAERENRALLYQVRQLKDVLARGGDTPTTEPPIPQEWPEFLDWLDQTYPDRIALTPAARRMVRAPEFEDVALVARCVSWLASEHYDRRLEGGGTLRDAAVESGIRNALCGGDEYEAEWNGRRHVVDWHLKNGGNVRDPKRCLRIYYFWEPDTQRTVIDHLPAHRRTGAT</sequence>
<keyword evidence="3" id="KW-1185">Reference proteome</keyword>
<accession>A0A6L5Z7L2</accession>
<name>A0A6L5Z7L2_9RHOB</name>
<dbReference type="AlphaFoldDB" id="A0A6L5Z7L2"/>
<proteinExistence type="predicted"/>
<dbReference type="Proteomes" id="UP000474957">
    <property type="component" value="Unassembled WGS sequence"/>
</dbReference>
<gene>
    <name evidence="2" type="ORF">GE300_21285</name>
</gene>
<evidence type="ECO:0000313" key="2">
    <source>
        <dbReference type="EMBL" id="MSU92084.1"/>
    </source>
</evidence>
<feature type="coiled-coil region" evidence="1">
    <location>
        <begin position="331"/>
        <end position="386"/>
    </location>
</feature>
<organism evidence="2 3">
    <name type="scientific">Halovulum marinum</name>
    <dbReference type="NCBI Taxonomy" id="2662447"/>
    <lineage>
        <taxon>Bacteria</taxon>
        <taxon>Pseudomonadati</taxon>
        <taxon>Pseudomonadota</taxon>
        <taxon>Alphaproteobacteria</taxon>
        <taxon>Rhodobacterales</taxon>
        <taxon>Paracoccaceae</taxon>
        <taxon>Halovulum</taxon>
    </lineage>
</organism>
<reference evidence="2 3" key="1">
    <citation type="submission" date="2019-10" db="EMBL/GenBank/DDBJ databases">
        <title>Cognatihalovulum marinum gen. nov. sp. nov., a new member of the family Rhodobacteraceae isolated from deep seawater of the Northwest Indian Ocean.</title>
        <authorList>
            <person name="Ruan C."/>
            <person name="Wang J."/>
            <person name="Zheng X."/>
            <person name="Song L."/>
            <person name="Zhu Y."/>
            <person name="Huang Y."/>
            <person name="Lu Z."/>
            <person name="Du W."/>
            <person name="Huang L."/>
            <person name="Dai X."/>
        </authorList>
    </citation>
    <scope>NUCLEOTIDE SEQUENCE [LARGE SCALE GENOMIC DNA]</scope>
    <source>
        <strain evidence="2 3">2CG4</strain>
    </source>
</reference>
<keyword evidence="1" id="KW-0175">Coiled coil</keyword>
<comment type="caution">
    <text evidence="2">The sequence shown here is derived from an EMBL/GenBank/DDBJ whole genome shotgun (WGS) entry which is preliminary data.</text>
</comment>
<protein>
    <submittedName>
        <fullName evidence="2">Uncharacterized protein</fullName>
    </submittedName>
</protein>
<evidence type="ECO:0000313" key="3">
    <source>
        <dbReference type="Proteomes" id="UP000474957"/>
    </source>
</evidence>
<dbReference type="EMBL" id="WIND01000039">
    <property type="protein sequence ID" value="MSU92084.1"/>
    <property type="molecule type" value="Genomic_DNA"/>
</dbReference>
<dbReference type="RefSeq" id="WP_154449574.1">
    <property type="nucleotide sequence ID" value="NZ_WIND01000039.1"/>
</dbReference>